<comment type="caution">
    <text evidence="2">The sequence shown here is derived from an EMBL/GenBank/DDBJ whole genome shotgun (WGS) entry which is preliminary data.</text>
</comment>
<protein>
    <submittedName>
        <fullName evidence="2">Uncharacterized protein</fullName>
    </submittedName>
</protein>
<keyword evidence="1" id="KW-1133">Transmembrane helix</keyword>
<dbReference type="InterPro" id="IPR027948">
    <property type="entry name" value="DUF4436"/>
</dbReference>
<feature type="transmembrane region" description="Helical" evidence="1">
    <location>
        <begin position="128"/>
        <end position="158"/>
    </location>
</feature>
<dbReference type="Proteomes" id="UP001175226">
    <property type="component" value="Unassembled WGS sequence"/>
</dbReference>
<dbReference type="EMBL" id="JAUEPT010000148">
    <property type="protein sequence ID" value="KAK0430468.1"/>
    <property type="molecule type" value="Genomic_DNA"/>
</dbReference>
<feature type="transmembrane region" description="Helical" evidence="1">
    <location>
        <begin position="195"/>
        <end position="219"/>
    </location>
</feature>
<dbReference type="Pfam" id="PF14494">
    <property type="entry name" value="DUF4436"/>
    <property type="match status" value="1"/>
</dbReference>
<keyword evidence="1" id="KW-0812">Transmembrane</keyword>
<gene>
    <name evidence="2" type="ORF">EV421DRAFT_1912888</name>
</gene>
<proteinExistence type="predicted"/>
<evidence type="ECO:0000256" key="1">
    <source>
        <dbReference type="SAM" id="Phobius"/>
    </source>
</evidence>
<name>A0AA39IX09_9AGAR</name>
<keyword evidence="3" id="KW-1185">Reference proteome</keyword>
<reference evidence="2" key="1">
    <citation type="submission" date="2023-06" db="EMBL/GenBank/DDBJ databases">
        <authorList>
            <consortium name="Lawrence Berkeley National Laboratory"/>
            <person name="Ahrendt S."/>
            <person name="Sahu N."/>
            <person name="Indic B."/>
            <person name="Wong-Bajracharya J."/>
            <person name="Merenyi Z."/>
            <person name="Ke H.-M."/>
            <person name="Monk M."/>
            <person name="Kocsube S."/>
            <person name="Drula E."/>
            <person name="Lipzen A."/>
            <person name="Balint B."/>
            <person name="Henrissat B."/>
            <person name="Andreopoulos B."/>
            <person name="Martin F.M."/>
            <person name="Harder C.B."/>
            <person name="Rigling D."/>
            <person name="Ford K.L."/>
            <person name="Foster G.D."/>
            <person name="Pangilinan J."/>
            <person name="Papanicolaou A."/>
            <person name="Barry K."/>
            <person name="LaButti K."/>
            <person name="Viragh M."/>
            <person name="Koriabine M."/>
            <person name="Yan M."/>
            <person name="Riley R."/>
            <person name="Champramary S."/>
            <person name="Plett K.L."/>
            <person name="Tsai I.J."/>
            <person name="Slot J."/>
            <person name="Sipos G."/>
            <person name="Plett J."/>
            <person name="Nagy L.G."/>
            <person name="Grigoriev I.V."/>
        </authorList>
    </citation>
    <scope>NUCLEOTIDE SEQUENCE</scope>
    <source>
        <strain evidence="2">FPL87.14</strain>
    </source>
</reference>
<keyword evidence="1" id="KW-0472">Membrane</keyword>
<organism evidence="2 3">
    <name type="scientific">Armillaria borealis</name>
    <dbReference type="NCBI Taxonomy" id="47425"/>
    <lineage>
        <taxon>Eukaryota</taxon>
        <taxon>Fungi</taxon>
        <taxon>Dikarya</taxon>
        <taxon>Basidiomycota</taxon>
        <taxon>Agaricomycotina</taxon>
        <taxon>Agaricomycetes</taxon>
        <taxon>Agaricomycetidae</taxon>
        <taxon>Agaricales</taxon>
        <taxon>Marasmiineae</taxon>
        <taxon>Physalacriaceae</taxon>
        <taxon>Armillaria</taxon>
    </lineage>
</organism>
<dbReference type="AlphaFoldDB" id="A0AA39IX09"/>
<evidence type="ECO:0000313" key="3">
    <source>
        <dbReference type="Proteomes" id="UP001175226"/>
    </source>
</evidence>
<accession>A0AA39IX09</accession>
<sequence length="245" mass="27332">MSIKEHLGIRLHEYWTHDYDLRNNLPTFRTNVIVSPNYGHALSSSHASLVYYPFNSYKAEMFAFAQDTSTNESVSLVLNSASALFATSLSGLKISIDIESESLTYLEMVKPGQRVIDVLVTIQRSNLVIGYCLIITLTFWLVTLMICLIMIATVIFGFRQRNEIVVIPVGTVFSFTQLRSSMPGAPEGFGDILDFAGLLPCLVLLSISAVAMVGIYLFANPDHPSRRPFTWGELGCKLRDSIQHE</sequence>
<evidence type="ECO:0000313" key="2">
    <source>
        <dbReference type="EMBL" id="KAK0430468.1"/>
    </source>
</evidence>